<dbReference type="Proteomes" id="UP001243330">
    <property type="component" value="Unassembled WGS sequence"/>
</dbReference>
<evidence type="ECO:0000313" key="1">
    <source>
        <dbReference type="EMBL" id="KAK1845057.1"/>
    </source>
</evidence>
<dbReference type="AlphaFoldDB" id="A0AAD9EET9"/>
<comment type="caution">
    <text evidence="1">The sequence shown here is derived from an EMBL/GenBank/DDBJ whole genome shotgun (WGS) entry which is preliminary data.</text>
</comment>
<accession>A0AAD9EET9</accession>
<proteinExistence type="predicted"/>
<dbReference type="EMBL" id="JAQOWY010000287">
    <property type="protein sequence ID" value="KAK1845057.1"/>
    <property type="molecule type" value="Genomic_DNA"/>
</dbReference>
<name>A0AAD9EET9_9PEZI</name>
<reference evidence="1" key="1">
    <citation type="submission" date="2023-01" db="EMBL/GenBank/DDBJ databases">
        <title>Colletotrichum chrysophilum M932 genome sequence.</title>
        <authorList>
            <person name="Baroncelli R."/>
        </authorList>
    </citation>
    <scope>NUCLEOTIDE SEQUENCE</scope>
    <source>
        <strain evidence="1">M932</strain>
    </source>
</reference>
<keyword evidence="2" id="KW-1185">Reference proteome</keyword>
<sequence>MAVRTRGIENFILTSSKNDTVKTEYGMHKDKNRKLSGC</sequence>
<gene>
    <name evidence="1" type="ORF">CCHR01_12324</name>
</gene>
<protein>
    <submittedName>
        <fullName evidence="1">Uncharacterized protein</fullName>
    </submittedName>
</protein>
<organism evidence="1 2">
    <name type="scientific">Colletotrichum chrysophilum</name>
    <dbReference type="NCBI Taxonomy" id="1836956"/>
    <lineage>
        <taxon>Eukaryota</taxon>
        <taxon>Fungi</taxon>
        <taxon>Dikarya</taxon>
        <taxon>Ascomycota</taxon>
        <taxon>Pezizomycotina</taxon>
        <taxon>Sordariomycetes</taxon>
        <taxon>Hypocreomycetidae</taxon>
        <taxon>Glomerellales</taxon>
        <taxon>Glomerellaceae</taxon>
        <taxon>Colletotrichum</taxon>
        <taxon>Colletotrichum gloeosporioides species complex</taxon>
    </lineage>
</organism>
<evidence type="ECO:0000313" key="2">
    <source>
        <dbReference type="Proteomes" id="UP001243330"/>
    </source>
</evidence>